<sequence>MPSLIKLRLITIKISAITIFMGAVYLSLFYILLHAWFLHKHKTMKMRTLGVNLSKVVVHIDLKGSPPKLAYLESVLPLFKDLGVNALLMEYEDMFPYKGNIASLSSNICYKEHELRQFITAAGRAGFEIIPLIQTFGHLEHALKLSEFNHLREVLLYPDSICPSKIESMTLIKDMLKQIVLFHNSIYPLKHLHIGFDEVFHMNKCAQCRLRNETDLDIYFNHLQKVKYIVKLWSPNTTVLIWDDMLRGIKLNDFEHRDLTNTEPVYWDYAPFLRVSHNNLYKYHKNFENIWIASAFKGAEGRTATLPSLRNRFINHVEWLKFIFHYKFGGENKIYNFKGIILTGWSRYSHMDPLCEILPVSIPSLVLNLLLIKFFQEGQIENAYLLESSEIFNRFLKNNVNKHLQCEDDISLENFETSSCTFNGHQIYSILEQYIFQNDEILDKFNDVKEGLFSLEYYYKLNHLNMNTILPAIKWCNESLLDLIATENKIFNLMLQYYDVLVVQEYVNYKFYDGKKKLIGLLKLLKHYYINHTWYRNPPHRYKFHSG</sequence>
<dbReference type="PANTHER" id="PTHR21040">
    <property type="entry name" value="BCDNA.GH04120"/>
    <property type="match status" value="1"/>
</dbReference>
<evidence type="ECO:0000313" key="3">
    <source>
        <dbReference type="Proteomes" id="UP001314205"/>
    </source>
</evidence>
<protein>
    <recommendedName>
        <fullName evidence="4">Beta-N-acetylhexosaminidase</fullName>
    </recommendedName>
</protein>
<dbReference type="PANTHER" id="PTHR21040:SF8">
    <property type="entry name" value="BCDNA.GH04120"/>
    <property type="match status" value="1"/>
</dbReference>
<evidence type="ECO:0000256" key="1">
    <source>
        <dbReference type="SAM" id="Phobius"/>
    </source>
</evidence>
<reference evidence="2 3" key="1">
    <citation type="submission" date="2023-11" db="EMBL/GenBank/DDBJ databases">
        <authorList>
            <person name="Hedman E."/>
            <person name="Englund M."/>
            <person name="Stromberg M."/>
            <person name="Nyberg Akerstrom W."/>
            <person name="Nylinder S."/>
            <person name="Jareborg N."/>
            <person name="Kallberg Y."/>
            <person name="Kronander E."/>
        </authorList>
    </citation>
    <scope>NUCLEOTIDE SEQUENCE [LARGE SCALE GENOMIC DNA]</scope>
</reference>
<accession>A0AAV1LJS8</accession>
<dbReference type="CDD" id="cd06565">
    <property type="entry name" value="GH20_GcnA-like"/>
    <property type="match status" value="1"/>
</dbReference>
<evidence type="ECO:0008006" key="4">
    <source>
        <dbReference type="Google" id="ProtNLM"/>
    </source>
</evidence>
<evidence type="ECO:0000313" key="2">
    <source>
        <dbReference type="EMBL" id="CAK1594514.1"/>
    </source>
</evidence>
<proteinExistence type="predicted"/>
<dbReference type="InterPro" id="IPR017853">
    <property type="entry name" value="GH"/>
</dbReference>
<dbReference type="Proteomes" id="UP001314205">
    <property type="component" value="Unassembled WGS sequence"/>
</dbReference>
<gene>
    <name evidence="2" type="ORF">PARMNEM_LOCUS14128</name>
</gene>
<dbReference type="InterPro" id="IPR038901">
    <property type="entry name" value="HEXDC-like"/>
</dbReference>
<organism evidence="2 3">
    <name type="scientific">Parnassius mnemosyne</name>
    <name type="common">clouded apollo</name>
    <dbReference type="NCBI Taxonomy" id="213953"/>
    <lineage>
        <taxon>Eukaryota</taxon>
        <taxon>Metazoa</taxon>
        <taxon>Ecdysozoa</taxon>
        <taxon>Arthropoda</taxon>
        <taxon>Hexapoda</taxon>
        <taxon>Insecta</taxon>
        <taxon>Pterygota</taxon>
        <taxon>Neoptera</taxon>
        <taxon>Endopterygota</taxon>
        <taxon>Lepidoptera</taxon>
        <taxon>Glossata</taxon>
        <taxon>Ditrysia</taxon>
        <taxon>Papilionoidea</taxon>
        <taxon>Papilionidae</taxon>
        <taxon>Parnassiinae</taxon>
        <taxon>Parnassini</taxon>
        <taxon>Parnassius</taxon>
        <taxon>Driopa</taxon>
    </lineage>
</organism>
<keyword evidence="1" id="KW-0812">Transmembrane</keyword>
<dbReference type="AlphaFoldDB" id="A0AAV1LJS8"/>
<dbReference type="Gene3D" id="3.20.20.80">
    <property type="entry name" value="Glycosidases"/>
    <property type="match status" value="1"/>
</dbReference>
<name>A0AAV1LJS8_9NEOP</name>
<dbReference type="SUPFAM" id="SSF51445">
    <property type="entry name" value="(Trans)glycosidases"/>
    <property type="match status" value="1"/>
</dbReference>
<comment type="caution">
    <text evidence="2">The sequence shown here is derived from an EMBL/GenBank/DDBJ whole genome shotgun (WGS) entry which is preliminary data.</text>
</comment>
<dbReference type="GO" id="GO:0015929">
    <property type="term" value="F:hexosaminidase activity"/>
    <property type="evidence" value="ECO:0007669"/>
    <property type="project" value="InterPro"/>
</dbReference>
<keyword evidence="3" id="KW-1185">Reference proteome</keyword>
<dbReference type="EMBL" id="CAVLGL010000090">
    <property type="protein sequence ID" value="CAK1594514.1"/>
    <property type="molecule type" value="Genomic_DNA"/>
</dbReference>
<keyword evidence="1" id="KW-0472">Membrane</keyword>
<keyword evidence="1" id="KW-1133">Transmembrane helix</keyword>
<feature type="transmembrane region" description="Helical" evidence="1">
    <location>
        <begin position="12"/>
        <end position="37"/>
    </location>
</feature>